<keyword evidence="4" id="KW-1133">Transmembrane helix</keyword>
<name>A0A6G1D0U2_9ORYZ</name>
<comment type="subcellular location">
    <subcellularLocation>
        <location evidence="1">Membrane</location>
    </subcellularLocation>
</comment>
<reference evidence="6 7" key="1">
    <citation type="submission" date="2019-11" db="EMBL/GenBank/DDBJ databases">
        <title>Whole genome sequence of Oryza granulata.</title>
        <authorList>
            <person name="Li W."/>
        </authorList>
    </citation>
    <scope>NUCLEOTIDE SEQUENCE [LARGE SCALE GENOMIC DNA]</scope>
    <source>
        <strain evidence="7">cv. Menghai</strain>
        <tissue evidence="6">Leaf</tissue>
    </source>
</reference>
<keyword evidence="5" id="KW-0472">Membrane</keyword>
<evidence type="ECO:0000256" key="1">
    <source>
        <dbReference type="ARBA" id="ARBA00004370"/>
    </source>
</evidence>
<dbReference type="Pfam" id="PF03647">
    <property type="entry name" value="Tmemb_14"/>
    <property type="match status" value="1"/>
</dbReference>
<evidence type="ECO:0000256" key="4">
    <source>
        <dbReference type="ARBA" id="ARBA00022989"/>
    </source>
</evidence>
<evidence type="ECO:0000256" key="2">
    <source>
        <dbReference type="ARBA" id="ARBA00007590"/>
    </source>
</evidence>
<dbReference type="InterPro" id="IPR005349">
    <property type="entry name" value="TMEM14"/>
</dbReference>
<keyword evidence="3" id="KW-0812">Transmembrane</keyword>
<organism evidence="6 7">
    <name type="scientific">Oryza meyeriana var. granulata</name>
    <dbReference type="NCBI Taxonomy" id="110450"/>
    <lineage>
        <taxon>Eukaryota</taxon>
        <taxon>Viridiplantae</taxon>
        <taxon>Streptophyta</taxon>
        <taxon>Embryophyta</taxon>
        <taxon>Tracheophyta</taxon>
        <taxon>Spermatophyta</taxon>
        <taxon>Magnoliopsida</taxon>
        <taxon>Liliopsida</taxon>
        <taxon>Poales</taxon>
        <taxon>Poaceae</taxon>
        <taxon>BOP clade</taxon>
        <taxon>Oryzoideae</taxon>
        <taxon>Oryzeae</taxon>
        <taxon>Oryzinae</taxon>
        <taxon>Oryza</taxon>
        <taxon>Oryza meyeriana</taxon>
    </lineage>
</organism>
<dbReference type="EMBL" id="SPHZ02000007">
    <property type="protein sequence ID" value="KAF0905363.1"/>
    <property type="molecule type" value="Genomic_DNA"/>
</dbReference>
<dbReference type="AlphaFoldDB" id="A0A6G1D0U2"/>
<evidence type="ECO:0000313" key="7">
    <source>
        <dbReference type="Proteomes" id="UP000479710"/>
    </source>
</evidence>
<comment type="similarity">
    <text evidence="2">Belongs to the TMEM14 family.</text>
</comment>
<proteinExistence type="inferred from homology"/>
<dbReference type="Gene3D" id="1.10.10.1740">
    <property type="entry name" value="Transmembrane protein 14-like"/>
    <property type="match status" value="1"/>
</dbReference>
<evidence type="ECO:0000256" key="3">
    <source>
        <dbReference type="ARBA" id="ARBA00022692"/>
    </source>
</evidence>
<evidence type="ECO:0000313" key="6">
    <source>
        <dbReference type="EMBL" id="KAF0905363.1"/>
    </source>
</evidence>
<sequence length="86" mass="9064">MGEVGEEDYCLVNTTLDNTTFKSSNEFTIPYGIVVLGRDVAGYVKRGSKASLAAGAGALSVWAFARGHFGTLFATVLQTGPRGAEF</sequence>
<keyword evidence="7" id="KW-1185">Reference proteome</keyword>
<dbReference type="Proteomes" id="UP000479710">
    <property type="component" value="Unassembled WGS sequence"/>
</dbReference>
<dbReference type="InterPro" id="IPR044890">
    <property type="entry name" value="TMEM14_sf"/>
</dbReference>
<evidence type="ECO:0000256" key="5">
    <source>
        <dbReference type="ARBA" id="ARBA00023136"/>
    </source>
</evidence>
<accession>A0A6G1D0U2</accession>
<gene>
    <name evidence="6" type="ORF">E2562_003948</name>
</gene>
<dbReference type="GO" id="GO:0016020">
    <property type="term" value="C:membrane"/>
    <property type="evidence" value="ECO:0007669"/>
    <property type="project" value="UniProtKB-SubCell"/>
</dbReference>
<comment type="caution">
    <text evidence="6">The sequence shown here is derived from an EMBL/GenBank/DDBJ whole genome shotgun (WGS) entry which is preliminary data.</text>
</comment>
<protein>
    <submittedName>
        <fullName evidence="6">Uncharacterized protein</fullName>
    </submittedName>
</protein>